<feature type="non-terminal residue" evidence="2">
    <location>
        <position position="219"/>
    </location>
</feature>
<protein>
    <recommendedName>
        <fullName evidence="3">ABC-2 type transporter domain-containing protein</fullName>
    </recommendedName>
</protein>
<dbReference type="EMBL" id="BARV01022006">
    <property type="protein sequence ID" value="GAI30078.1"/>
    <property type="molecule type" value="Genomic_DNA"/>
</dbReference>
<evidence type="ECO:0000256" key="1">
    <source>
        <dbReference type="SAM" id="Phobius"/>
    </source>
</evidence>
<dbReference type="PANTHER" id="PTHR43471">
    <property type="entry name" value="ABC TRANSPORTER PERMEASE"/>
    <property type="match status" value="1"/>
</dbReference>
<gene>
    <name evidence="2" type="ORF">S06H3_36347</name>
</gene>
<name>X1MFM9_9ZZZZ</name>
<keyword evidence="1" id="KW-0472">Membrane</keyword>
<sequence>MKSKTISGLLTVFHKELADIFTSWRFIILFLIIFAVGIAAIYIDAQYIKQAVVEPQFIFLQLYTTSGQALPIFILFIAFFMPVVGIILGFDAINNEQNSGTMSRLLSQPIYRDSVINGKFLAGIVTIAIMLTSLVLLVGGLGLRMIGIPPTSEEAVRLMSFLIISIVYGAFWLGVAMLFSVFFRRVATSALASIAIWMLFGFMGFMFMFPSFLQLGQRG</sequence>
<feature type="transmembrane region" description="Helical" evidence="1">
    <location>
        <begin position="28"/>
        <end position="48"/>
    </location>
</feature>
<dbReference type="AlphaFoldDB" id="X1MFM9"/>
<feature type="transmembrane region" description="Helical" evidence="1">
    <location>
        <begin position="69"/>
        <end position="90"/>
    </location>
</feature>
<evidence type="ECO:0008006" key="3">
    <source>
        <dbReference type="Google" id="ProtNLM"/>
    </source>
</evidence>
<keyword evidence="1" id="KW-0812">Transmembrane</keyword>
<feature type="transmembrane region" description="Helical" evidence="1">
    <location>
        <begin position="120"/>
        <end position="146"/>
    </location>
</feature>
<accession>X1MFM9</accession>
<reference evidence="2" key="1">
    <citation type="journal article" date="2014" name="Front. Microbiol.">
        <title>High frequency of phylogenetically diverse reductive dehalogenase-homologous genes in deep subseafloor sedimentary metagenomes.</title>
        <authorList>
            <person name="Kawai M."/>
            <person name="Futagami T."/>
            <person name="Toyoda A."/>
            <person name="Takaki Y."/>
            <person name="Nishi S."/>
            <person name="Hori S."/>
            <person name="Arai W."/>
            <person name="Tsubouchi T."/>
            <person name="Morono Y."/>
            <person name="Uchiyama I."/>
            <person name="Ito T."/>
            <person name="Fujiyama A."/>
            <person name="Inagaki F."/>
            <person name="Takami H."/>
        </authorList>
    </citation>
    <scope>NUCLEOTIDE SEQUENCE</scope>
    <source>
        <strain evidence="2">Expedition CK06-06</strain>
    </source>
</reference>
<dbReference type="PANTHER" id="PTHR43471:SF14">
    <property type="entry name" value="ABC-2 TYPE TRANSPORT SYSTEM PERMEASE PROTEIN"/>
    <property type="match status" value="1"/>
</dbReference>
<evidence type="ECO:0000313" key="2">
    <source>
        <dbReference type="EMBL" id="GAI30078.1"/>
    </source>
</evidence>
<comment type="caution">
    <text evidence="2">The sequence shown here is derived from an EMBL/GenBank/DDBJ whole genome shotgun (WGS) entry which is preliminary data.</text>
</comment>
<proteinExistence type="predicted"/>
<organism evidence="2">
    <name type="scientific">marine sediment metagenome</name>
    <dbReference type="NCBI Taxonomy" id="412755"/>
    <lineage>
        <taxon>unclassified sequences</taxon>
        <taxon>metagenomes</taxon>
        <taxon>ecological metagenomes</taxon>
    </lineage>
</organism>
<dbReference type="Pfam" id="PF12679">
    <property type="entry name" value="ABC2_membrane_2"/>
    <property type="match status" value="1"/>
</dbReference>
<dbReference type="GO" id="GO:0140359">
    <property type="term" value="F:ABC-type transporter activity"/>
    <property type="evidence" value="ECO:0007669"/>
    <property type="project" value="InterPro"/>
</dbReference>
<keyword evidence="1" id="KW-1133">Transmembrane helix</keyword>
<feature type="transmembrane region" description="Helical" evidence="1">
    <location>
        <begin position="158"/>
        <end position="183"/>
    </location>
</feature>
<feature type="transmembrane region" description="Helical" evidence="1">
    <location>
        <begin position="189"/>
        <end position="213"/>
    </location>
</feature>
<dbReference type="GO" id="GO:0005886">
    <property type="term" value="C:plasma membrane"/>
    <property type="evidence" value="ECO:0007669"/>
    <property type="project" value="UniProtKB-SubCell"/>
</dbReference>